<dbReference type="Pfam" id="PF12998">
    <property type="entry name" value="ING"/>
    <property type="match status" value="1"/>
</dbReference>
<comment type="function">
    <text evidence="9">Component of an histone acetyltransferase complex.</text>
</comment>
<dbReference type="InterPro" id="IPR011011">
    <property type="entry name" value="Znf_FYVE_PHD"/>
</dbReference>
<evidence type="ECO:0000256" key="4">
    <source>
        <dbReference type="ARBA" id="ARBA00022771"/>
    </source>
</evidence>
<dbReference type="CDD" id="cd15505">
    <property type="entry name" value="PHD_ING"/>
    <property type="match status" value="1"/>
</dbReference>
<feature type="binding site" evidence="7">
    <location>
        <position position="276"/>
    </location>
    <ligand>
        <name>Zn(2+)</name>
        <dbReference type="ChEBI" id="CHEBI:29105"/>
        <label>1</label>
    </ligand>
</feature>
<evidence type="ECO:0000256" key="6">
    <source>
        <dbReference type="ARBA" id="ARBA00023242"/>
    </source>
</evidence>
<dbReference type="InterPro" id="IPR001965">
    <property type="entry name" value="Znf_PHD"/>
</dbReference>
<feature type="binding site" evidence="7">
    <location>
        <position position="265"/>
    </location>
    <ligand>
        <name>Zn(2+)</name>
        <dbReference type="ChEBI" id="CHEBI:29105"/>
        <label>2</label>
    </ligand>
</feature>
<comment type="similarity">
    <text evidence="2 9">Belongs to the ING family.</text>
</comment>
<evidence type="ECO:0000256" key="7">
    <source>
        <dbReference type="PIRSR" id="PIRSR628651-51"/>
    </source>
</evidence>
<keyword evidence="4 8" id="KW-0863">Zinc-finger</keyword>
<gene>
    <name evidence="12" type="ORF">PVAND_013213</name>
</gene>
<feature type="domain" description="PHD-type" evidence="11">
    <location>
        <begin position="249"/>
        <end position="298"/>
    </location>
</feature>
<comment type="subunit">
    <text evidence="9">Component of an histone acetyltransferase complex. Interacts with H3K4me3 and to a lesser extent with H3K4me2.</text>
</comment>
<dbReference type="GO" id="GO:0006325">
    <property type="term" value="P:chromatin organization"/>
    <property type="evidence" value="ECO:0007669"/>
    <property type="project" value="UniProtKB-KW"/>
</dbReference>
<evidence type="ECO:0000256" key="9">
    <source>
        <dbReference type="RuleBase" id="RU361213"/>
    </source>
</evidence>
<dbReference type="AlphaFoldDB" id="A0A9J6CQR8"/>
<protein>
    <recommendedName>
        <fullName evidence="9">Inhibitor of growth protein</fullName>
    </recommendedName>
</protein>
<dbReference type="Gene3D" id="6.10.140.1740">
    <property type="match status" value="1"/>
</dbReference>
<feature type="binding site" evidence="7">
    <location>
        <position position="292"/>
    </location>
    <ligand>
        <name>Zn(2+)</name>
        <dbReference type="ChEBI" id="CHEBI:29105"/>
        <label>2</label>
    </ligand>
</feature>
<keyword evidence="5 7" id="KW-0862">Zinc</keyword>
<dbReference type="InterPro" id="IPR013083">
    <property type="entry name" value="Znf_RING/FYVE/PHD"/>
</dbReference>
<dbReference type="GO" id="GO:0005634">
    <property type="term" value="C:nucleus"/>
    <property type="evidence" value="ECO:0007669"/>
    <property type="project" value="UniProtKB-SubCell"/>
</dbReference>
<dbReference type="PANTHER" id="PTHR10333">
    <property type="entry name" value="INHIBITOR OF GROWTH PROTEIN"/>
    <property type="match status" value="1"/>
</dbReference>
<dbReference type="SMART" id="SM01408">
    <property type="entry name" value="ING"/>
    <property type="match status" value="1"/>
</dbReference>
<organism evidence="12 13">
    <name type="scientific">Polypedilum vanderplanki</name>
    <name type="common">Sleeping chironomid midge</name>
    <dbReference type="NCBI Taxonomy" id="319348"/>
    <lineage>
        <taxon>Eukaryota</taxon>
        <taxon>Metazoa</taxon>
        <taxon>Ecdysozoa</taxon>
        <taxon>Arthropoda</taxon>
        <taxon>Hexapoda</taxon>
        <taxon>Insecta</taxon>
        <taxon>Pterygota</taxon>
        <taxon>Neoptera</taxon>
        <taxon>Endopterygota</taxon>
        <taxon>Diptera</taxon>
        <taxon>Nematocera</taxon>
        <taxon>Chironomoidea</taxon>
        <taxon>Chironomidae</taxon>
        <taxon>Chironominae</taxon>
        <taxon>Polypedilum</taxon>
        <taxon>Polypedilum</taxon>
    </lineage>
</organism>
<evidence type="ECO:0000313" key="12">
    <source>
        <dbReference type="EMBL" id="KAG5683958.1"/>
    </source>
</evidence>
<comment type="subcellular location">
    <subcellularLocation>
        <location evidence="1 9">Nucleus</location>
    </subcellularLocation>
</comment>
<evidence type="ECO:0000256" key="8">
    <source>
        <dbReference type="PROSITE-ProRule" id="PRU00146"/>
    </source>
</evidence>
<dbReference type="OrthoDB" id="5411773at2759"/>
<evidence type="ECO:0000256" key="2">
    <source>
        <dbReference type="ARBA" id="ARBA00010210"/>
    </source>
</evidence>
<dbReference type="InterPro" id="IPR019787">
    <property type="entry name" value="Znf_PHD-finger"/>
</dbReference>
<dbReference type="PROSITE" id="PS50016">
    <property type="entry name" value="ZF_PHD_2"/>
    <property type="match status" value="1"/>
</dbReference>
<evidence type="ECO:0000256" key="10">
    <source>
        <dbReference type="SAM" id="MobiDB-lite"/>
    </source>
</evidence>
<dbReference type="Pfam" id="PF00628">
    <property type="entry name" value="PHD"/>
    <property type="match status" value="1"/>
</dbReference>
<feature type="compositionally biased region" description="Basic residues" evidence="10">
    <location>
        <begin position="214"/>
        <end position="223"/>
    </location>
</feature>
<evidence type="ECO:0000256" key="3">
    <source>
        <dbReference type="ARBA" id="ARBA00022723"/>
    </source>
</evidence>
<dbReference type="EMBL" id="JADBJN010000001">
    <property type="protein sequence ID" value="KAG5683958.1"/>
    <property type="molecule type" value="Genomic_DNA"/>
</dbReference>
<dbReference type="SMART" id="SM00249">
    <property type="entry name" value="PHD"/>
    <property type="match status" value="1"/>
</dbReference>
<feature type="binding site" evidence="7">
    <location>
        <position position="295"/>
    </location>
    <ligand>
        <name>Zn(2+)</name>
        <dbReference type="ChEBI" id="CHEBI:29105"/>
        <label>2</label>
    </ligand>
</feature>
<dbReference type="InterPro" id="IPR019786">
    <property type="entry name" value="Zinc_finger_PHD-type_CS"/>
</dbReference>
<evidence type="ECO:0000256" key="1">
    <source>
        <dbReference type="ARBA" id="ARBA00004123"/>
    </source>
</evidence>
<dbReference type="SUPFAM" id="SSF57903">
    <property type="entry name" value="FYVE/PHD zinc finger"/>
    <property type="match status" value="1"/>
</dbReference>
<dbReference type="GO" id="GO:0008270">
    <property type="term" value="F:zinc ion binding"/>
    <property type="evidence" value="ECO:0007669"/>
    <property type="project" value="UniProtKB-KW"/>
</dbReference>
<reference evidence="12" key="1">
    <citation type="submission" date="2021-03" db="EMBL/GenBank/DDBJ databases">
        <title>Chromosome level genome of the anhydrobiotic midge Polypedilum vanderplanki.</title>
        <authorList>
            <person name="Yoshida Y."/>
            <person name="Kikawada T."/>
            <person name="Gusev O."/>
        </authorList>
    </citation>
    <scope>NUCLEOTIDE SEQUENCE</scope>
    <source>
        <strain evidence="12">NIAS01</strain>
        <tissue evidence="12">Whole body or cell culture</tissue>
    </source>
</reference>
<comment type="caution">
    <text evidence="12">The sequence shown here is derived from an EMBL/GenBank/DDBJ whole genome shotgun (WGS) entry which is preliminary data.</text>
</comment>
<name>A0A9J6CQR8_POLVA</name>
<feature type="compositionally biased region" description="Low complexity" evidence="10">
    <location>
        <begin position="200"/>
        <end position="213"/>
    </location>
</feature>
<dbReference type="FunFam" id="3.30.40.10:FF:000021">
    <property type="entry name" value="Inhibitor of growth 2b"/>
    <property type="match status" value="1"/>
</dbReference>
<feature type="binding site" evidence="7">
    <location>
        <position position="279"/>
    </location>
    <ligand>
        <name>Zn(2+)</name>
        <dbReference type="ChEBI" id="CHEBI:29105"/>
        <label>1</label>
    </ligand>
</feature>
<keyword evidence="3 7" id="KW-0479">Metal-binding</keyword>
<evidence type="ECO:0000313" key="13">
    <source>
        <dbReference type="Proteomes" id="UP001107558"/>
    </source>
</evidence>
<dbReference type="Gene3D" id="3.30.40.10">
    <property type="entry name" value="Zinc/RING finger domain, C3HC4 (zinc finger)"/>
    <property type="match status" value="1"/>
</dbReference>
<feature type="binding site" evidence="7">
    <location>
        <position position="254"/>
    </location>
    <ligand>
        <name>Zn(2+)</name>
        <dbReference type="ChEBI" id="CHEBI:29105"/>
        <label>1</label>
    </ligand>
</feature>
<keyword evidence="6 9" id="KW-0539">Nucleus</keyword>
<comment type="domain">
    <text evidence="9">The PHD-type zinc finger mediates the binding to H3K4me3.</text>
</comment>
<proteinExistence type="inferred from homology"/>
<sequence length="317" mass="35767">MMLNQNFNTEALSGLFLKNYIEFIEEFPNDIQKCISKCREVDYKTKTLTCDIEKICEQILSSSSNNDKKARIKMQTLLAKLTELKDEKIHLSQSLATLIETKHKIVVDSFQNNIIDSISTQPPTEKISINPNQNTSASTAVKPLITTTVSAIPSSILLENSEKSTKRVRKTRIDNLDVDSFDDNLLPPIKSTVQSSQSTSANVNKRVNSNNSAKKAKKRKVTKKQINSQIAQEAVDEVIQDDGIDPDETTYCICQQISYGEMIFCENDTCPIEWFHFSCVDLTSKPKGRWFCPQCRGDKASVINKNLRKKQQESSAI</sequence>
<keyword evidence="13" id="KW-1185">Reference proteome</keyword>
<keyword evidence="9" id="KW-0156">Chromatin regulator</keyword>
<evidence type="ECO:0000259" key="11">
    <source>
        <dbReference type="PROSITE" id="PS50016"/>
    </source>
</evidence>
<feature type="binding site" evidence="7">
    <location>
        <position position="270"/>
    </location>
    <ligand>
        <name>Zn(2+)</name>
        <dbReference type="ChEBI" id="CHEBI:29105"/>
        <label>2</label>
    </ligand>
</feature>
<evidence type="ECO:0000256" key="5">
    <source>
        <dbReference type="ARBA" id="ARBA00022833"/>
    </source>
</evidence>
<dbReference type="InterPro" id="IPR024610">
    <property type="entry name" value="ING_N_histone-binding"/>
</dbReference>
<dbReference type="PROSITE" id="PS01359">
    <property type="entry name" value="ZF_PHD_1"/>
    <property type="match status" value="1"/>
</dbReference>
<dbReference type="Proteomes" id="UP001107558">
    <property type="component" value="Chromosome 1"/>
</dbReference>
<feature type="binding site" evidence="7">
    <location>
        <position position="252"/>
    </location>
    <ligand>
        <name>Zn(2+)</name>
        <dbReference type="ChEBI" id="CHEBI:29105"/>
        <label>1</label>
    </ligand>
</feature>
<feature type="region of interest" description="Disordered" evidence="10">
    <location>
        <begin position="192"/>
        <end position="225"/>
    </location>
</feature>
<dbReference type="InterPro" id="IPR028651">
    <property type="entry name" value="ING_fam"/>
</dbReference>
<accession>A0A9J6CQR8</accession>